<dbReference type="EMBL" id="CP023702">
    <property type="protein sequence ID" value="QEU76864.1"/>
    <property type="molecule type" value="Genomic_DNA"/>
</dbReference>
<gene>
    <name evidence="2" type="ORF">CP967_30740</name>
</gene>
<dbReference type="Proteomes" id="UP000326178">
    <property type="component" value="Chromosome"/>
</dbReference>
<accession>A0A5J6FNN8</accession>
<organism evidence="2 3">
    <name type="scientific">Streptomyces nitrosporeus</name>
    <dbReference type="NCBI Taxonomy" id="28894"/>
    <lineage>
        <taxon>Bacteria</taxon>
        <taxon>Bacillati</taxon>
        <taxon>Actinomycetota</taxon>
        <taxon>Actinomycetes</taxon>
        <taxon>Kitasatosporales</taxon>
        <taxon>Streptomycetaceae</taxon>
        <taxon>Streptomyces</taxon>
    </lineage>
</organism>
<proteinExistence type="predicted"/>
<keyword evidence="3" id="KW-1185">Reference proteome</keyword>
<feature type="region of interest" description="Disordered" evidence="1">
    <location>
        <begin position="1"/>
        <end position="26"/>
    </location>
</feature>
<evidence type="ECO:0000256" key="1">
    <source>
        <dbReference type="SAM" id="MobiDB-lite"/>
    </source>
</evidence>
<protein>
    <submittedName>
        <fullName evidence="2">Uncharacterized protein</fullName>
    </submittedName>
</protein>
<feature type="compositionally biased region" description="Basic residues" evidence="1">
    <location>
        <begin position="9"/>
        <end position="19"/>
    </location>
</feature>
<dbReference type="KEGG" id="snk:CP967_30740"/>
<reference evidence="2 3" key="1">
    <citation type="submission" date="2017-09" db="EMBL/GenBank/DDBJ databases">
        <authorList>
            <person name="Lee N."/>
            <person name="Cho B.-K."/>
        </authorList>
    </citation>
    <scope>NUCLEOTIDE SEQUENCE [LARGE SCALE GENOMIC DNA]</scope>
    <source>
        <strain evidence="2 3">ATCC 12769</strain>
    </source>
</reference>
<evidence type="ECO:0000313" key="3">
    <source>
        <dbReference type="Proteomes" id="UP000326178"/>
    </source>
</evidence>
<dbReference type="AlphaFoldDB" id="A0A5J6FNN8"/>
<sequence>MATCEKCGGRKRRRPRSCPRCRSGADRAETGADVAELVVETGLLGWVGRGVTGMMRLVLRVLD</sequence>
<name>A0A5J6FNN8_9ACTN</name>
<evidence type="ECO:0000313" key="2">
    <source>
        <dbReference type="EMBL" id="QEU76864.1"/>
    </source>
</evidence>